<proteinExistence type="predicted"/>
<keyword evidence="1" id="KW-0472">Membrane</keyword>
<keyword evidence="1" id="KW-0812">Transmembrane</keyword>
<keyword evidence="3" id="KW-1185">Reference proteome</keyword>
<dbReference type="RefSeq" id="WP_048512941.1">
    <property type="nucleotide sequence ID" value="NZ_FUXD01000009.1"/>
</dbReference>
<accession>A0A0J6WW19</accession>
<sequence length="144" mass="15385">MRTGTGIVESTDENGFAKVRMNRNNLYTPCSASMGQDNALIDAVNTACACKGQYVKFTIPDQYMAVGGIVCFGVPLLLVIIGGIAGYWLGSTQGYRPELTAFAGMIAGGLAGAGVMKKYEKILNTRSTKAEIIDIVVEKTMEME</sequence>
<dbReference type="AlphaFoldDB" id="A0A0J6WW19"/>
<evidence type="ECO:0000256" key="1">
    <source>
        <dbReference type="SAM" id="Phobius"/>
    </source>
</evidence>
<dbReference type="Proteomes" id="UP000036503">
    <property type="component" value="Unassembled WGS sequence"/>
</dbReference>
<feature type="transmembrane region" description="Helical" evidence="1">
    <location>
        <begin position="99"/>
        <end position="116"/>
    </location>
</feature>
<gene>
    <name evidence="2" type="ORF">AB840_00900</name>
</gene>
<evidence type="ECO:0000313" key="2">
    <source>
        <dbReference type="EMBL" id="KMO87720.1"/>
    </source>
</evidence>
<dbReference type="PATRIC" id="fig|1122219.3.peg.206"/>
<dbReference type="OrthoDB" id="1624439at2"/>
<dbReference type="Pfam" id="PF04246">
    <property type="entry name" value="RseC_MucC"/>
    <property type="match status" value="1"/>
</dbReference>
<name>A0A0J6WW19_9FIRM</name>
<dbReference type="EMBL" id="LEKT01000002">
    <property type="protein sequence ID" value="KMO87720.1"/>
    <property type="molecule type" value="Genomic_DNA"/>
</dbReference>
<feature type="transmembrane region" description="Helical" evidence="1">
    <location>
        <begin position="63"/>
        <end position="87"/>
    </location>
</feature>
<dbReference type="STRING" id="39029.BSR42_08140"/>
<evidence type="ECO:0000313" key="3">
    <source>
        <dbReference type="Proteomes" id="UP000036503"/>
    </source>
</evidence>
<organism evidence="2 3">
    <name type="scientific">Megasphaera cerevisiae DSM 20462</name>
    <dbReference type="NCBI Taxonomy" id="1122219"/>
    <lineage>
        <taxon>Bacteria</taxon>
        <taxon>Bacillati</taxon>
        <taxon>Bacillota</taxon>
        <taxon>Negativicutes</taxon>
        <taxon>Veillonellales</taxon>
        <taxon>Veillonellaceae</taxon>
        <taxon>Megasphaera</taxon>
    </lineage>
</organism>
<reference evidence="2 3" key="1">
    <citation type="submission" date="2015-06" db="EMBL/GenBank/DDBJ databases">
        <title>Draft genome sequence of beer spoilage bacterium Megasphaera cerevisiae type strain 20462.</title>
        <authorList>
            <person name="Kutumbaka K."/>
            <person name="Pasmowitz J."/>
            <person name="Mategko J."/>
            <person name="Reyes D."/>
            <person name="Friedrich A."/>
            <person name="Han S."/>
            <person name="Martens-Habbena W."/>
            <person name="Neal-McKinney J."/>
            <person name="Janagama H.K."/>
            <person name="Nadala C."/>
            <person name="Samadpour M."/>
        </authorList>
    </citation>
    <scope>NUCLEOTIDE SEQUENCE [LARGE SCALE GENOMIC DNA]</scope>
    <source>
        <strain evidence="2 3">DSM 20462</strain>
    </source>
</reference>
<keyword evidence="1" id="KW-1133">Transmembrane helix</keyword>
<dbReference type="InParanoid" id="A0A0J6WW19"/>
<comment type="caution">
    <text evidence="2">The sequence shown here is derived from an EMBL/GenBank/DDBJ whole genome shotgun (WGS) entry which is preliminary data.</text>
</comment>
<protein>
    <submittedName>
        <fullName evidence="2">Polyunsaturated fatty acid synthase PfaA</fullName>
    </submittedName>
</protein>